<dbReference type="RefSeq" id="WP_036383457.1">
    <property type="nucleotide sequence ID" value="NZ_QXFI01000024.1"/>
</dbReference>
<dbReference type="OrthoDB" id="1444941at2"/>
<accession>A0A3A1NI41</accession>
<keyword evidence="1" id="KW-1133">Transmembrane helix</keyword>
<dbReference type="Proteomes" id="UP000266691">
    <property type="component" value="Unassembled WGS sequence"/>
</dbReference>
<evidence type="ECO:0000313" key="4">
    <source>
        <dbReference type="Proteomes" id="UP000266691"/>
    </source>
</evidence>
<reference evidence="2 4" key="1">
    <citation type="submission" date="2018-08" db="EMBL/GenBank/DDBJ databases">
        <title>Proposal of Muricauda 72 sp.nov. and Muricauda NH166 sp.nov., isolated from seawater.</title>
        <authorList>
            <person name="Cheng H."/>
            <person name="Wu Y.-H."/>
            <person name="Guo L.-L."/>
            <person name="Xu X.-W."/>
        </authorList>
    </citation>
    <scope>NUCLEOTIDE SEQUENCE [LARGE SCALE GENOMIC DNA]</scope>
    <source>
        <strain evidence="2 4">72</strain>
    </source>
</reference>
<comment type="caution">
    <text evidence="2">The sequence shown here is derived from an EMBL/GenBank/DDBJ whole genome shotgun (WGS) entry which is preliminary data.</text>
</comment>
<keyword evidence="1" id="KW-0472">Membrane</keyword>
<reference evidence="3 5" key="2">
    <citation type="submission" date="2019-07" db="EMBL/GenBank/DDBJ databases">
        <title>Draft genome of two Muricauda strains isolated from deep sea.</title>
        <authorList>
            <person name="Sun C."/>
        </authorList>
    </citation>
    <scope>NUCLEOTIDE SEQUENCE [LARGE SCALE GENOMIC DNA]</scope>
    <source>
        <strain evidence="3 5">72</strain>
    </source>
</reference>
<gene>
    <name evidence="2" type="ORF">D2V05_08680</name>
    <name evidence="3" type="ORF">FQ017_08605</name>
</gene>
<protein>
    <submittedName>
        <fullName evidence="2">Uncharacterized protein</fullName>
    </submittedName>
</protein>
<evidence type="ECO:0000256" key="1">
    <source>
        <dbReference type="SAM" id="Phobius"/>
    </source>
</evidence>
<dbReference type="EMBL" id="QXFI01000024">
    <property type="protein sequence ID" value="RIV44801.1"/>
    <property type="molecule type" value="Genomic_DNA"/>
</dbReference>
<evidence type="ECO:0000313" key="5">
    <source>
        <dbReference type="Proteomes" id="UP000321621"/>
    </source>
</evidence>
<evidence type="ECO:0000313" key="3">
    <source>
        <dbReference type="EMBL" id="TXJ95109.1"/>
    </source>
</evidence>
<dbReference type="EMBL" id="VNWK01000024">
    <property type="protein sequence ID" value="TXJ95109.1"/>
    <property type="molecule type" value="Genomic_DNA"/>
</dbReference>
<dbReference type="Proteomes" id="UP000321621">
    <property type="component" value="Unassembled WGS sequence"/>
</dbReference>
<evidence type="ECO:0000313" key="2">
    <source>
        <dbReference type="EMBL" id="RIV44801.1"/>
    </source>
</evidence>
<proteinExistence type="predicted"/>
<feature type="transmembrane region" description="Helical" evidence="1">
    <location>
        <begin position="89"/>
        <end position="107"/>
    </location>
</feature>
<keyword evidence="5" id="KW-1185">Reference proteome</keyword>
<sequence length="109" mass="12140">MLVEDIRRAVYPSEKDLDDCLPPFTSGTITLEGASEGEAGIELNLVLFKITSKKNKGKINKSVITFVRHTICSPLMDKVRDGSTENFNIIRNLIVLLFSLFSLLILVTI</sequence>
<organism evidence="2 4">
    <name type="scientific">Flagellimonas pelagia</name>
    <dbReference type="NCBI Taxonomy" id="2306998"/>
    <lineage>
        <taxon>Bacteria</taxon>
        <taxon>Pseudomonadati</taxon>
        <taxon>Bacteroidota</taxon>
        <taxon>Flavobacteriia</taxon>
        <taxon>Flavobacteriales</taxon>
        <taxon>Flavobacteriaceae</taxon>
        <taxon>Flagellimonas</taxon>
    </lineage>
</organism>
<name>A0A3A1NI41_9FLAO</name>
<dbReference type="AlphaFoldDB" id="A0A3A1NI41"/>
<keyword evidence="1" id="KW-0812">Transmembrane</keyword>